<dbReference type="STRING" id="450851.PHZ_c2599"/>
<dbReference type="eggNOG" id="COG1861">
    <property type="taxonomic scope" value="Bacteria"/>
</dbReference>
<dbReference type="GO" id="GO:0005829">
    <property type="term" value="C:cytosol"/>
    <property type="evidence" value="ECO:0007669"/>
    <property type="project" value="TreeGrafter"/>
</dbReference>
<dbReference type="AlphaFoldDB" id="B4RH60"/>
<evidence type="ECO:0000313" key="1">
    <source>
        <dbReference type="EMBL" id="ACG79008.1"/>
    </source>
</evidence>
<dbReference type="InterPro" id="IPR003329">
    <property type="entry name" value="Cytidylyl_trans"/>
</dbReference>
<dbReference type="PANTHER" id="PTHR42866:SF1">
    <property type="entry name" value="SPORE COAT POLYSACCHARIDE BIOSYNTHESIS PROTEIN SPSF"/>
    <property type="match status" value="1"/>
</dbReference>
<dbReference type="Proteomes" id="UP000001868">
    <property type="component" value="Chromosome"/>
</dbReference>
<name>B4RH60_PHEZH</name>
<organism evidence="1 2">
    <name type="scientific">Phenylobacterium zucineum (strain HLK1)</name>
    <dbReference type="NCBI Taxonomy" id="450851"/>
    <lineage>
        <taxon>Bacteria</taxon>
        <taxon>Pseudomonadati</taxon>
        <taxon>Pseudomonadota</taxon>
        <taxon>Alphaproteobacteria</taxon>
        <taxon>Caulobacterales</taxon>
        <taxon>Caulobacteraceae</taxon>
        <taxon>Phenylobacterium</taxon>
    </lineage>
</organism>
<accession>B4RH60</accession>
<dbReference type="KEGG" id="pzu:PHZ_c2599"/>
<dbReference type="Gene3D" id="3.90.550.10">
    <property type="entry name" value="Spore Coat Polysaccharide Biosynthesis Protein SpsA, Chain A"/>
    <property type="match status" value="1"/>
</dbReference>
<protein>
    <submittedName>
        <fullName evidence="1">Flagellin modification protein FlmC</fullName>
    </submittedName>
</protein>
<keyword evidence="2" id="KW-1185">Reference proteome</keyword>
<keyword evidence="1" id="KW-0282">Flagellum</keyword>
<sequence length="220" mass="24728">MLKPILGEPMILRQIERTRRSRRLDRLVVATSVDPSDDPLAEVLEGAGVEVFRGPLDDVLARFIGALDAWPAKAVVRLTADCPLIDPQVLDATVDLLATTGADYAHCRTQSEGFPKGQDVEAMTVETLRRAAALAQTREEREHVTWGVWSRPDRYRIARLMPPQEWGHVRWTVDRPDDLEFVTQVYEALYPRNPAFTSDDVRAFVSSRPDLAGWGGEPRV</sequence>
<dbReference type="EMBL" id="CP000747">
    <property type="protein sequence ID" value="ACG79008.1"/>
    <property type="molecule type" value="Genomic_DNA"/>
</dbReference>
<keyword evidence="1" id="KW-0969">Cilium</keyword>
<dbReference type="PANTHER" id="PTHR42866">
    <property type="entry name" value="3-DEOXY-MANNO-OCTULOSONATE CYTIDYLYLTRANSFERASE"/>
    <property type="match status" value="1"/>
</dbReference>
<gene>
    <name evidence="1" type="primary">flmC</name>
    <name evidence="1" type="ordered locus">PHZ_c2599</name>
</gene>
<dbReference type="SUPFAM" id="SSF53448">
    <property type="entry name" value="Nucleotide-diphospho-sugar transferases"/>
    <property type="match status" value="1"/>
</dbReference>
<reference evidence="1 2" key="1">
    <citation type="journal article" date="2008" name="BMC Genomics">
        <title>Complete genome of Phenylobacterium zucineum - a novel facultative intracellular bacterium isolated from human erythroleukemia cell line K562.</title>
        <authorList>
            <person name="Luo Y."/>
            <person name="Xu X."/>
            <person name="Ding Z."/>
            <person name="Liu Z."/>
            <person name="Zhang B."/>
            <person name="Yan Z."/>
            <person name="Sun J."/>
            <person name="Hu S."/>
            <person name="Hu X."/>
        </authorList>
    </citation>
    <scope>NUCLEOTIDE SEQUENCE [LARGE SCALE GENOMIC DNA]</scope>
    <source>
        <strain evidence="1 2">HLK1</strain>
    </source>
</reference>
<proteinExistence type="predicted"/>
<dbReference type="CDD" id="cd02518">
    <property type="entry name" value="GT2_SpsF"/>
    <property type="match status" value="1"/>
</dbReference>
<evidence type="ECO:0000313" key="2">
    <source>
        <dbReference type="Proteomes" id="UP000001868"/>
    </source>
</evidence>
<dbReference type="HOGENOM" id="CLU_072501_0_0_5"/>
<dbReference type="Pfam" id="PF02348">
    <property type="entry name" value="CTP_transf_3"/>
    <property type="match status" value="1"/>
</dbReference>
<dbReference type="InterPro" id="IPR029044">
    <property type="entry name" value="Nucleotide-diphossugar_trans"/>
</dbReference>
<keyword evidence="1" id="KW-0966">Cell projection</keyword>